<evidence type="ECO:0000313" key="3">
    <source>
        <dbReference type="Proteomes" id="UP000198577"/>
    </source>
</evidence>
<protein>
    <submittedName>
        <fullName evidence="2">Transposase domain</fullName>
    </submittedName>
</protein>
<evidence type="ECO:0000259" key="1">
    <source>
        <dbReference type="Pfam" id="PF05598"/>
    </source>
</evidence>
<accession>A0A1I5YTG7</accession>
<evidence type="ECO:0000313" key="2">
    <source>
        <dbReference type="EMBL" id="SFQ47509.1"/>
    </source>
</evidence>
<organism evidence="2 3">
    <name type="scientific">Caldicoprobacter faecalis</name>
    <dbReference type="NCBI Taxonomy" id="937334"/>
    <lineage>
        <taxon>Bacteria</taxon>
        <taxon>Bacillati</taxon>
        <taxon>Bacillota</taxon>
        <taxon>Clostridia</taxon>
        <taxon>Caldicoprobacterales</taxon>
        <taxon>Caldicoprobacteraceae</taxon>
        <taxon>Caldicoprobacter</taxon>
    </lineage>
</organism>
<dbReference type="AlphaFoldDB" id="A0A1I5YTG7"/>
<proteinExistence type="predicted"/>
<gene>
    <name evidence="2" type="ORF">SAMN05444406_1645</name>
</gene>
<name>A0A1I5YTG7_9FIRM</name>
<dbReference type="EMBL" id="FOXR01000064">
    <property type="protein sequence ID" value="SFQ47509.1"/>
    <property type="molecule type" value="Genomic_DNA"/>
</dbReference>
<reference evidence="2 3" key="1">
    <citation type="submission" date="2016-10" db="EMBL/GenBank/DDBJ databases">
        <authorList>
            <person name="de Groot N.N."/>
        </authorList>
    </citation>
    <scope>NUCLEOTIDE SEQUENCE [LARGE SCALE GENOMIC DNA]</scope>
    <source>
        <strain evidence="2 3">DSM 20678</strain>
    </source>
</reference>
<dbReference type="STRING" id="937334.SAMN05444406_1645"/>
<keyword evidence="3" id="KW-1185">Reference proteome</keyword>
<dbReference type="InterPro" id="IPR008490">
    <property type="entry name" value="Transposase_InsH_N"/>
</dbReference>
<sequence>MNPGIRQKLEKSWAPIFYEEVFCNIDEKPFSVLYSDVGCPNFPVNILLSLEFIKHMKNLSDDELIEAFYFNYLVNYAVGIRVLGEVNLAEKTLYNFRSRIYRYLVEHPDEEDLIFGQFLNLTKKFAEKAGISFSEQRMDTTMFMSNIKKAGRLALAFDVLQRAVKAIPEDKHTDELSKVLEEGFKKEMLYKSKPSESDSRLETLLNMCYEAMNILEGIPGMESSEELRIVKRFLSEQAYIDNKSGRVKAKDSKDIPTDSLQSAYDEDATYRKKGTKGQSGYVLEIAETCCEDNAFQLMRVVKNFVSD</sequence>
<dbReference type="Proteomes" id="UP000198577">
    <property type="component" value="Unassembled WGS sequence"/>
</dbReference>
<feature type="domain" description="Transposase InsH N-terminal" evidence="1">
    <location>
        <begin position="21"/>
        <end position="99"/>
    </location>
</feature>
<dbReference type="Pfam" id="PF05598">
    <property type="entry name" value="DUF772"/>
    <property type="match status" value="1"/>
</dbReference>